<dbReference type="Proteomes" id="UP000178450">
    <property type="component" value="Unassembled WGS sequence"/>
</dbReference>
<dbReference type="InterPro" id="IPR002744">
    <property type="entry name" value="MIP18-like"/>
</dbReference>
<evidence type="ECO:0000313" key="3">
    <source>
        <dbReference type="Proteomes" id="UP000178450"/>
    </source>
</evidence>
<dbReference type="SUPFAM" id="SSF117916">
    <property type="entry name" value="Fe-S cluster assembly (FSCA) domain-like"/>
    <property type="match status" value="1"/>
</dbReference>
<accession>A0A1F7KAN9</accession>
<dbReference type="InterPro" id="IPR052339">
    <property type="entry name" value="Fe-S_Maturation_MIP18"/>
</dbReference>
<dbReference type="Gene3D" id="3.30.300.130">
    <property type="entry name" value="Fe-S cluster assembly (FSCA)"/>
    <property type="match status" value="1"/>
</dbReference>
<dbReference type="Pfam" id="PF01883">
    <property type="entry name" value="FeS_assembly_P"/>
    <property type="match status" value="1"/>
</dbReference>
<dbReference type="PANTHER" id="PTHR42831">
    <property type="entry name" value="FE-S PROTEIN MATURATION AUXILIARY FACTOR YITW"/>
    <property type="match status" value="1"/>
</dbReference>
<comment type="caution">
    <text evidence="2">The sequence shown here is derived from an EMBL/GenBank/DDBJ whole genome shotgun (WGS) entry which is preliminary data.</text>
</comment>
<feature type="domain" description="MIP18 family-like" evidence="1">
    <location>
        <begin position="5"/>
        <end position="76"/>
    </location>
</feature>
<dbReference type="AlphaFoldDB" id="A0A1F7KAN9"/>
<dbReference type="EMBL" id="MGBG01000013">
    <property type="protein sequence ID" value="OGK64920.1"/>
    <property type="molecule type" value="Genomic_DNA"/>
</dbReference>
<protein>
    <recommendedName>
        <fullName evidence="1">MIP18 family-like domain-containing protein</fullName>
    </recommendedName>
</protein>
<evidence type="ECO:0000313" key="2">
    <source>
        <dbReference type="EMBL" id="OGK64920.1"/>
    </source>
</evidence>
<reference evidence="2 3" key="1">
    <citation type="journal article" date="2016" name="Nat. Commun.">
        <title>Thousands of microbial genomes shed light on interconnected biogeochemical processes in an aquifer system.</title>
        <authorList>
            <person name="Anantharaman K."/>
            <person name="Brown C.T."/>
            <person name="Hug L.A."/>
            <person name="Sharon I."/>
            <person name="Castelle C.J."/>
            <person name="Probst A.J."/>
            <person name="Thomas B.C."/>
            <person name="Singh A."/>
            <person name="Wilkins M.J."/>
            <person name="Karaoz U."/>
            <person name="Brodie E.L."/>
            <person name="Williams K.H."/>
            <person name="Hubbard S.S."/>
            <person name="Banfield J.F."/>
        </authorList>
    </citation>
    <scope>NUCLEOTIDE SEQUENCE [LARGE SCALE GENOMIC DNA]</scope>
</reference>
<sequence>MTLLEKQVWQKLAEIPDPELNISIVDLGLIYKVKIKDGQAKITMTLTTIGCPLFGTIQKSIENKVSELKQIDNVKIDLTFKPAWSMDRMSQDAKIKLGLI</sequence>
<dbReference type="InterPro" id="IPR034904">
    <property type="entry name" value="FSCA_dom_sf"/>
</dbReference>
<organism evidence="2 3">
    <name type="scientific">Candidatus Roizmanbacteria bacterium RIFOXYA1_FULL_41_12</name>
    <dbReference type="NCBI Taxonomy" id="1802082"/>
    <lineage>
        <taxon>Bacteria</taxon>
        <taxon>Candidatus Roizmaniibacteriota</taxon>
    </lineage>
</organism>
<dbReference type="PANTHER" id="PTHR42831:SF1">
    <property type="entry name" value="FE-S PROTEIN MATURATION AUXILIARY FACTOR YITW"/>
    <property type="match status" value="1"/>
</dbReference>
<name>A0A1F7KAN9_9BACT</name>
<gene>
    <name evidence="2" type="ORF">A2209_04455</name>
</gene>
<evidence type="ECO:0000259" key="1">
    <source>
        <dbReference type="Pfam" id="PF01883"/>
    </source>
</evidence>
<proteinExistence type="predicted"/>